<dbReference type="PANTHER" id="PTHR43243:SF4">
    <property type="entry name" value="CATIONIC AMINO ACID TRANSPORTER 4"/>
    <property type="match status" value="1"/>
</dbReference>
<evidence type="ECO:0000256" key="2">
    <source>
        <dbReference type="SAM" id="Phobius"/>
    </source>
</evidence>
<protein>
    <submittedName>
        <fullName evidence="4">Amino acid permease</fullName>
    </submittedName>
</protein>
<reference evidence="4 5" key="1">
    <citation type="journal article" date="2019" name="Environ. Microbiol.">
        <title>An active ?-lactamase is a part of an orchestrated cell wall stress resistance network of Bacillus subtilis and related rhizosphere species.</title>
        <authorList>
            <person name="Bucher T."/>
            <person name="Keren-Paz A."/>
            <person name="Hausser J."/>
            <person name="Olender T."/>
            <person name="Cytryn E."/>
            <person name="Kolodkin-Gal I."/>
        </authorList>
    </citation>
    <scope>NUCLEOTIDE SEQUENCE [LARGE SCALE GENOMIC DNA]</scope>
    <source>
        <strain evidence="4 5">I32</strain>
    </source>
</reference>
<dbReference type="Pfam" id="PF13906">
    <property type="entry name" value="AA_permease_C"/>
    <property type="match status" value="1"/>
</dbReference>
<feature type="transmembrane region" description="Helical" evidence="2">
    <location>
        <begin position="59"/>
        <end position="79"/>
    </location>
</feature>
<evidence type="ECO:0000313" key="4">
    <source>
        <dbReference type="EMBL" id="TKI88753.1"/>
    </source>
</evidence>
<organism evidence="4 5">
    <name type="scientific">Bacillus cereus</name>
    <dbReference type="NCBI Taxonomy" id="1396"/>
    <lineage>
        <taxon>Bacteria</taxon>
        <taxon>Bacillati</taxon>
        <taxon>Bacillota</taxon>
        <taxon>Bacilli</taxon>
        <taxon>Bacillales</taxon>
        <taxon>Bacillaceae</taxon>
        <taxon>Bacillus</taxon>
        <taxon>Bacillus cereus group</taxon>
    </lineage>
</organism>
<keyword evidence="2" id="KW-0472">Membrane</keyword>
<feature type="domain" description="Cationic amino acid transporter C-terminal" evidence="3">
    <location>
        <begin position="58"/>
        <end position="108"/>
    </location>
</feature>
<dbReference type="EMBL" id="SZOH01003906">
    <property type="protein sequence ID" value="TKI88753.1"/>
    <property type="molecule type" value="Genomic_DNA"/>
</dbReference>
<gene>
    <name evidence="4" type="ORF">FC695_37090</name>
</gene>
<dbReference type="AlphaFoldDB" id="A0A9X9A1K8"/>
<dbReference type="PANTHER" id="PTHR43243">
    <property type="entry name" value="INNER MEMBRANE TRANSPORTER YGJI-RELATED"/>
    <property type="match status" value="1"/>
</dbReference>
<proteinExistence type="predicted"/>
<comment type="caution">
    <text evidence="4">The sequence shown here is derived from an EMBL/GenBank/DDBJ whole genome shotgun (WGS) entry which is preliminary data.</text>
</comment>
<evidence type="ECO:0000259" key="3">
    <source>
        <dbReference type="Pfam" id="PF13906"/>
    </source>
</evidence>
<keyword evidence="2" id="KW-0812">Transmembrane</keyword>
<feature type="non-terminal residue" evidence="4">
    <location>
        <position position="1"/>
    </location>
</feature>
<dbReference type="GO" id="GO:0015171">
    <property type="term" value="F:amino acid transmembrane transporter activity"/>
    <property type="evidence" value="ECO:0007669"/>
    <property type="project" value="TreeGrafter"/>
</dbReference>
<evidence type="ECO:0000256" key="1">
    <source>
        <dbReference type="ARBA" id="ARBA00022448"/>
    </source>
</evidence>
<keyword evidence="1" id="KW-0813">Transport</keyword>
<keyword evidence="2" id="KW-1133">Transmembrane helix</keyword>
<feature type="transmembrane region" description="Helical" evidence="2">
    <location>
        <begin position="24"/>
        <end position="47"/>
    </location>
</feature>
<dbReference type="InterPro" id="IPR029485">
    <property type="entry name" value="CAT_C"/>
</dbReference>
<dbReference type="Gene3D" id="1.20.1740.10">
    <property type="entry name" value="Amino acid/polyamine transporter I"/>
    <property type="match status" value="1"/>
</dbReference>
<sequence>TPFFNTWVTGILAALLAGLVDLNLLANLVNMGTITAFVFVSIAVIVLRKTHPNMKRPFRAPLVPFLPIVSIVSCIYLALNLSKLTLISFVAWIIVGVFIYFVYAKKHSNVRNRNKV</sequence>
<accession>A0A9X9A1K8</accession>
<evidence type="ECO:0000313" key="5">
    <source>
        <dbReference type="Proteomes" id="UP000308444"/>
    </source>
</evidence>
<name>A0A9X9A1K8_BACCE</name>
<dbReference type="Proteomes" id="UP000308444">
    <property type="component" value="Unassembled WGS sequence"/>
</dbReference>
<feature type="transmembrane region" description="Helical" evidence="2">
    <location>
        <begin position="85"/>
        <end position="103"/>
    </location>
</feature>